<comment type="function">
    <text evidence="11">Catalyzes the oxidation of 5,10-methylenetetrahydrofolate to 5,10-methenyltetrahydrofolate and then the hydrolysis of 5,10-methenyltetrahydrofolate to 10-formyltetrahydrofolate.</text>
</comment>
<dbReference type="PANTHER" id="PTHR48099:SF5">
    <property type="entry name" value="C-1-TETRAHYDROFOLATE SYNTHASE, CYTOPLASMIC"/>
    <property type="match status" value="1"/>
</dbReference>
<dbReference type="InterPro" id="IPR000672">
    <property type="entry name" value="THF_DH/CycHdrlase"/>
</dbReference>
<feature type="binding site" evidence="11">
    <location>
        <position position="230"/>
    </location>
    <ligand>
        <name>NADP(+)</name>
        <dbReference type="ChEBI" id="CHEBI:58349"/>
    </ligand>
</feature>
<dbReference type="InterPro" id="IPR036291">
    <property type="entry name" value="NAD(P)-bd_dom_sf"/>
</dbReference>
<evidence type="ECO:0000256" key="5">
    <source>
        <dbReference type="ARBA" id="ARBA00022801"/>
    </source>
</evidence>
<dbReference type="GO" id="GO:0006164">
    <property type="term" value="P:purine nucleotide biosynthetic process"/>
    <property type="evidence" value="ECO:0007669"/>
    <property type="project" value="UniProtKB-KW"/>
</dbReference>
<keyword evidence="8 11" id="KW-0368">Histidine biosynthesis</keyword>
<dbReference type="EMBL" id="MFQH01000006">
    <property type="protein sequence ID" value="OGH78598.1"/>
    <property type="molecule type" value="Genomic_DNA"/>
</dbReference>
<comment type="pathway">
    <text evidence="1 11">One-carbon metabolism; tetrahydrofolate interconversion.</text>
</comment>
<keyword evidence="5 11" id="KW-0378">Hydrolase</keyword>
<dbReference type="Gene3D" id="3.40.50.10860">
    <property type="entry name" value="Leucine Dehydrogenase, chain A, domain 1"/>
    <property type="match status" value="1"/>
</dbReference>
<dbReference type="PANTHER" id="PTHR48099">
    <property type="entry name" value="C-1-TETRAHYDROFOLATE SYNTHASE, CYTOPLASMIC-RELATED"/>
    <property type="match status" value="1"/>
</dbReference>
<dbReference type="AlphaFoldDB" id="A0A1F6N4C9"/>
<dbReference type="InterPro" id="IPR020631">
    <property type="entry name" value="THF_DH/CycHdrlase_NAD-bd_dom"/>
</dbReference>
<dbReference type="Pfam" id="PF02882">
    <property type="entry name" value="THF_DHG_CYH_C"/>
    <property type="match status" value="1"/>
</dbReference>
<evidence type="ECO:0000256" key="9">
    <source>
        <dbReference type="ARBA" id="ARBA00023167"/>
    </source>
</evidence>
<evidence type="ECO:0000256" key="4">
    <source>
        <dbReference type="ARBA" id="ARBA00022755"/>
    </source>
</evidence>
<keyword evidence="4 11" id="KW-0658">Purine biosynthesis</keyword>
<keyword evidence="6 11" id="KW-0521">NADP</keyword>
<organism evidence="14 15">
    <name type="scientific">Candidatus Magasanikbacteria bacterium RIFCSPLOWO2_01_FULL_40_15</name>
    <dbReference type="NCBI Taxonomy" id="1798686"/>
    <lineage>
        <taxon>Bacteria</taxon>
        <taxon>Candidatus Magasanikiibacteriota</taxon>
    </lineage>
</organism>
<evidence type="ECO:0000256" key="11">
    <source>
        <dbReference type="HAMAP-Rule" id="MF_01576"/>
    </source>
</evidence>
<evidence type="ECO:0000256" key="8">
    <source>
        <dbReference type="ARBA" id="ARBA00023102"/>
    </source>
</evidence>
<evidence type="ECO:0000256" key="2">
    <source>
        <dbReference type="ARBA" id="ARBA00011738"/>
    </source>
</evidence>
<comment type="caution">
    <text evidence="14">The sequence shown here is derived from an EMBL/GenBank/DDBJ whole genome shotgun (WGS) entry which is preliminary data.</text>
</comment>
<dbReference type="InterPro" id="IPR046346">
    <property type="entry name" value="Aminoacid_DH-like_N_sf"/>
</dbReference>
<dbReference type="Proteomes" id="UP000177040">
    <property type="component" value="Unassembled WGS sequence"/>
</dbReference>
<keyword evidence="11" id="KW-0028">Amino-acid biosynthesis</keyword>
<dbReference type="GO" id="GO:0009086">
    <property type="term" value="P:methionine biosynthetic process"/>
    <property type="evidence" value="ECO:0007669"/>
    <property type="project" value="UniProtKB-KW"/>
</dbReference>
<dbReference type="UniPathway" id="UPA00193"/>
<dbReference type="PROSITE" id="PS00767">
    <property type="entry name" value="THF_DHG_CYH_2"/>
    <property type="match status" value="1"/>
</dbReference>
<protein>
    <recommendedName>
        <fullName evidence="11">Bifunctional protein FolD</fullName>
    </recommendedName>
    <domain>
        <recommendedName>
            <fullName evidence="11">Methylenetetrahydrofolate dehydrogenase</fullName>
            <ecNumber evidence="11">1.5.1.5</ecNumber>
        </recommendedName>
    </domain>
    <domain>
        <recommendedName>
            <fullName evidence="11">Methenyltetrahydrofolate cyclohydrolase</fullName>
            <ecNumber evidence="11">3.5.4.9</ecNumber>
        </recommendedName>
    </domain>
</protein>
<comment type="catalytic activity">
    <reaction evidence="11">
        <text>(6R)-5,10-methylene-5,6,7,8-tetrahydrofolate + NADP(+) = (6R)-5,10-methenyltetrahydrofolate + NADPH</text>
        <dbReference type="Rhea" id="RHEA:22812"/>
        <dbReference type="ChEBI" id="CHEBI:15636"/>
        <dbReference type="ChEBI" id="CHEBI:57455"/>
        <dbReference type="ChEBI" id="CHEBI:57783"/>
        <dbReference type="ChEBI" id="CHEBI:58349"/>
        <dbReference type="EC" id="1.5.1.5"/>
    </reaction>
</comment>
<evidence type="ECO:0000256" key="7">
    <source>
        <dbReference type="ARBA" id="ARBA00023002"/>
    </source>
</evidence>
<keyword evidence="7 11" id="KW-0560">Oxidoreductase</keyword>
<proteinExistence type="inferred from homology"/>
<sequence>MNYLIDGKKIAEDVLARVTAQVIYLKKNKVTVKLAVLLVGADLPSQTYVRRKEQAAKKCGLEFELIHLPESIDKSNIISEVQKIQATDSLSGLIVQMPLPQPFYTADVLNAIQSCYDVDCLTNENLGKLMMNQADWLPPTPAAVMEILAAKGISVLGKNVVVVGVGALVGKPLAVMLMNARASVTTLNSISSDFAAKCLAADIIISGVGKPNIIRGNMVKSGAIVIDTGVSFPNGVMSGDAVVEEIADHAYVTPTPGGVGPITVAKLLANTVAAAAKLHNITLPAV</sequence>
<feature type="domain" description="Tetrahydrofolate dehydrogenase/cyclohydrolase NAD(P)-binding" evidence="13">
    <location>
        <begin position="138"/>
        <end position="277"/>
    </location>
</feature>
<evidence type="ECO:0000256" key="3">
    <source>
        <dbReference type="ARBA" id="ARBA00022563"/>
    </source>
</evidence>
<dbReference type="FunFam" id="3.40.50.10860:FF:000005">
    <property type="entry name" value="C-1-tetrahydrofolate synthase, cytoplasmic, putative"/>
    <property type="match status" value="1"/>
</dbReference>
<keyword evidence="9 11" id="KW-0486">Methionine biosynthesis</keyword>
<comment type="subunit">
    <text evidence="2 11">Homodimer.</text>
</comment>
<dbReference type="EC" id="1.5.1.5" evidence="11"/>
<keyword evidence="3 11" id="KW-0554">One-carbon metabolism</keyword>
<evidence type="ECO:0000313" key="14">
    <source>
        <dbReference type="EMBL" id="OGH78598.1"/>
    </source>
</evidence>
<dbReference type="HAMAP" id="MF_01576">
    <property type="entry name" value="THF_DHG_CYH"/>
    <property type="match status" value="1"/>
</dbReference>
<comment type="caution">
    <text evidence="11">Lacks conserved residue(s) required for the propagation of feature annotation.</text>
</comment>
<accession>A0A1F6N4C9</accession>
<reference evidence="14 15" key="1">
    <citation type="journal article" date="2016" name="Nat. Commun.">
        <title>Thousands of microbial genomes shed light on interconnected biogeochemical processes in an aquifer system.</title>
        <authorList>
            <person name="Anantharaman K."/>
            <person name="Brown C.T."/>
            <person name="Hug L.A."/>
            <person name="Sharon I."/>
            <person name="Castelle C.J."/>
            <person name="Probst A.J."/>
            <person name="Thomas B.C."/>
            <person name="Singh A."/>
            <person name="Wilkins M.J."/>
            <person name="Karaoz U."/>
            <person name="Brodie E.L."/>
            <person name="Williams K.H."/>
            <person name="Hubbard S.S."/>
            <person name="Banfield J.F."/>
        </authorList>
    </citation>
    <scope>NUCLEOTIDE SEQUENCE [LARGE SCALE GENOMIC DNA]</scope>
</reference>
<evidence type="ECO:0000313" key="15">
    <source>
        <dbReference type="Proteomes" id="UP000177040"/>
    </source>
</evidence>
<dbReference type="Pfam" id="PF00763">
    <property type="entry name" value="THF_DHG_CYH"/>
    <property type="match status" value="1"/>
</dbReference>
<keyword evidence="10 11" id="KW-0511">Multifunctional enzyme</keyword>
<evidence type="ECO:0000256" key="6">
    <source>
        <dbReference type="ARBA" id="ARBA00022857"/>
    </source>
</evidence>
<dbReference type="SUPFAM" id="SSF51735">
    <property type="entry name" value="NAD(P)-binding Rossmann-fold domains"/>
    <property type="match status" value="1"/>
</dbReference>
<evidence type="ECO:0000256" key="1">
    <source>
        <dbReference type="ARBA" id="ARBA00004777"/>
    </source>
</evidence>
<comment type="similarity">
    <text evidence="11">Belongs to the tetrahydrofolate dehydrogenase/cyclohydrolase family.</text>
</comment>
<dbReference type="SUPFAM" id="SSF53223">
    <property type="entry name" value="Aminoacid dehydrogenase-like, N-terminal domain"/>
    <property type="match status" value="1"/>
</dbReference>
<comment type="catalytic activity">
    <reaction evidence="11">
        <text>(6R)-5,10-methenyltetrahydrofolate + H2O = (6R)-10-formyltetrahydrofolate + H(+)</text>
        <dbReference type="Rhea" id="RHEA:23700"/>
        <dbReference type="ChEBI" id="CHEBI:15377"/>
        <dbReference type="ChEBI" id="CHEBI:15378"/>
        <dbReference type="ChEBI" id="CHEBI:57455"/>
        <dbReference type="ChEBI" id="CHEBI:195366"/>
        <dbReference type="EC" id="3.5.4.9"/>
    </reaction>
</comment>
<dbReference type="Gene3D" id="3.40.50.720">
    <property type="entry name" value="NAD(P)-binding Rossmann-like Domain"/>
    <property type="match status" value="1"/>
</dbReference>
<evidence type="ECO:0000256" key="10">
    <source>
        <dbReference type="ARBA" id="ARBA00023268"/>
    </source>
</evidence>
<dbReference type="PRINTS" id="PR00085">
    <property type="entry name" value="THFDHDRGNASE"/>
</dbReference>
<feature type="domain" description="Tetrahydrofolate dehydrogenase/cyclohydrolase catalytic" evidence="12">
    <location>
        <begin position="5"/>
        <end position="119"/>
    </location>
</feature>
<dbReference type="GO" id="GO:0000105">
    <property type="term" value="P:L-histidine biosynthetic process"/>
    <property type="evidence" value="ECO:0007669"/>
    <property type="project" value="UniProtKB-KW"/>
</dbReference>
<dbReference type="InterPro" id="IPR020867">
    <property type="entry name" value="THF_DH/CycHdrlase_CS"/>
</dbReference>
<evidence type="ECO:0000259" key="12">
    <source>
        <dbReference type="Pfam" id="PF00763"/>
    </source>
</evidence>
<dbReference type="GO" id="GO:0035999">
    <property type="term" value="P:tetrahydrofolate interconversion"/>
    <property type="evidence" value="ECO:0007669"/>
    <property type="project" value="UniProtKB-UniRule"/>
</dbReference>
<dbReference type="GO" id="GO:0005829">
    <property type="term" value="C:cytosol"/>
    <property type="evidence" value="ECO:0007669"/>
    <property type="project" value="TreeGrafter"/>
</dbReference>
<feature type="binding site" evidence="11">
    <location>
        <begin position="164"/>
        <end position="166"/>
    </location>
    <ligand>
        <name>NADP(+)</name>
        <dbReference type="ChEBI" id="CHEBI:58349"/>
    </ligand>
</feature>
<name>A0A1F6N4C9_9BACT</name>
<dbReference type="GO" id="GO:0004488">
    <property type="term" value="F:methylenetetrahydrofolate dehydrogenase (NADP+) activity"/>
    <property type="evidence" value="ECO:0007669"/>
    <property type="project" value="UniProtKB-UniRule"/>
</dbReference>
<dbReference type="InterPro" id="IPR020630">
    <property type="entry name" value="THF_DH/CycHdrlase_cat_dom"/>
</dbReference>
<dbReference type="GO" id="GO:0004477">
    <property type="term" value="F:methenyltetrahydrofolate cyclohydrolase activity"/>
    <property type="evidence" value="ECO:0007669"/>
    <property type="project" value="UniProtKB-UniRule"/>
</dbReference>
<dbReference type="EC" id="3.5.4.9" evidence="11"/>
<gene>
    <name evidence="11" type="primary">folD</name>
    <name evidence="14" type="ORF">A2983_02755</name>
</gene>
<evidence type="ECO:0000259" key="13">
    <source>
        <dbReference type="Pfam" id="PF02882"/>
    </source>
</evidence>